<sequence length="192" mass="21399">MWPLCVQNISSFECAPGGTILRSLSSLSESGQQLPSSLVTFNTFKFIRIRNAKIVDQHGKTGSLAHVVEGPESQKLERRQSESSATSWQMMLKIKLTTPMQFQIEAFPERMTIGSHTAVPRVVRAEDNGTDGRPRRRVDSIWGEKRARCLCRGSPTTHPPDRESFPLDSGWISVKRHSGDEGWGEIAVDGVH</sequence>
<accession>A0ABQ9WK91</accession>
<keyword evidence="2" id="KW-1185">Reference proteome</keyword>
<reference evidence="1 2" key="1">
    <citation type="journal article" date="2022" name="bioRxiv">
        <title>Genomics of Preaxostyla Flagellates Illuminates Evolutionary Transitions and the Path Towards Mitochondrial Loss.</title>
        <authorList>
            <person name="Novak L.V.F."/>
            <person name="Treitli S.C."/>
            <person name="Pyrih J."/>
            <person name="Halakuc P."/>
            <person name="Pipaliya S.V."/>
            <person name="Vacek V."/>
            <person name="Brzon O."/>
            <person name="Soukal P."/>
            <person name="Eme L."/>
            <person name="Dacks J.B."/>
            <person name="Karnkowska A."/>
            <person name="Elias M."/>
            <person name="Hampl V."/>
        </authorList>
    </citation>
    <scope>NUCLEOTIDE SEQUENCE [LARGE SCALE GENOMIC DNA]</scope>
    <source>
        <strain evidence="1">NAU3</strain>
        <tissue evidence="1">Gut</tissue>
    </source>
</reference>
<dbReference type="EMBL" id="JARBJD010000819">
    <property type="protein sequence ID" value="KAK2939872.1"/>
    <property type="molecule type" value="Genomic_DNA"/>
</dbReference>
<dbReference type="Proteomes" id="UP001281761">
    <property type="component" value="Unassembled WGS sequence"/>
</dbReference>
<protein>
    <submittedName>
        <fullName evidence="1">Uncharacterized protein</fullName>
    </submittedName>
</protein>
<organism evidence="1 2">
    <name type="scientific">Blattamonas nauphoetae</name>
    <dbReference type="NCBI Taxonomy" id="2049346"/>
    <lineage>
        <taxon>Eukaryota</taxon>
        <taxon>Metamonada</taxon>
        <taxon>Preaxostyla</taxon>
        <taxon>Oxymonadida</taxon>
        <taxon>Blattamonas</taxon>
    </lineage>
</organism>
<evidence type="ECO:0000313" key="1">
    <source>
        <dbReference type="EMBL" id="KAK2939872.1"/>
    </source>
</evidence>
<proteinExistence type="predicted"/>
<gene>
    <name evidence="1" type="ORF">BLNAU_25220</name>
</gene>
<evidence type="ECO:0000313" key="2">
    <source>
        <dbReference type="Proteomes" id="UP001281761"/>
    </source>
</evidence>
<name>A0ABQ9WK91_9EUKA</name>
<comment type="caution">
    <text evidence="1">The sequence shown here is derived from an EMBL/GenBank/DDBJ whole genome shotgun (WGS) entry which is preliminary data.</text>
</comment>